<feature type="region of interest" description="Disordered" evidence="1">
    <location>
        <begin position="147"/>
        <end position="209"/>
    </location>
</feature>
<evidence type="ECO:0000256" key="1">
    <source>
        <dbReference type="SAM" id="MobiDB-lite"/>
    </source>
</evidence>
<organism evidence="3 4">
    <name type="scientific">Anopheles merus</name>
    <name type="common">Mosquito</name>
    <dbReference type="NCBI Taxonomy" id="30066"/>
    <lineage>
        <taxon>Eukaryota</taxon>
        <taxon>Metazoa</taxon>
        <taxon>Ecdysozoa</taxon>
        <taxon>Arthropoda</taxon>
        <taxon>Hexapoda</taxon>
        <taxon>Insecta</taxon>
        <taxon>Pterygota</taxon>
        <taxon>Neoptera</taxon>
        <taxon>Endopterygota</taxon>
        <taxon>Diptera</taxon>
        <taxon>Nematocera</taxon>
        <taxon>Culicoidea</taxon>
        <taxon>Culicidae</taxon>
        <taxon>Anophelinae</taxon>
        <taxon>Anopheles</taxon>
    </lineage>
</organism>
<keyword evidence="2" id="KW-0472">Membrane</keyword>
<evidence type="ECO:0000313" key="4">
    <source>
        <dbReference type="Proteomes" id="UP000075903"/>
    </source>
</evidence>
<dbReference type="EnsemblMetazoa" id="AMEM017461-RA">
    <property type="protein sequence ID" value="AMEM017461-PA"/>
    <property type="gene ID" value="AMEM017461"/>
</dbReference>
<evidence type="ECO:0000256" key="2">
    <source>
        <dbReference type="SAM" id="Phobius"/>
    </source>
</evidence>
<evidence type="ECO:0000313" key="3">
    <source>
        <dbReference type="EnsemblMetazoa" id="AMEM017461-PA"/>
    </source>
</evidence>
<protein>
    <submittedName>
        <fullName evidence="3">Uncharacterized protein</fullName>
    </submittedName>
</protein>
<keyword evidence="2" id="KW-0812">Transmembrane</keyword>
<reference evidence="3" key="1">
    <citation type="submission" date="2020-05" db="UniProtKB">
        <authorList>
            <consortium name="EnsemblMetazoa"/>
        </authorList>
    </citation>
    <scope>IDENTIFICATION</scope>
    <source>
        <strain evidence="3">MAF</strain>
    </source>
</reference>
<proteinExistence type="predicted"/>
<keyword evidence="2" id="KW-1133">Transmembrane helix</keyword>
<dbReference type="VEuPathDB" id="VectorBase:AMEM017461"/>
<sequence length="243" mass="25228">MDDGGCMLPLPLAMPSPMLSWLTTDRLPLWAIGPPLISGCFGGGDDAGVLNSGPIPPRTVDVARFGMVPAAAASTPFPFHNPLPDGDAVLGIMSRRFGADELPLITAVLNRLFVLVAIFLLNLIWPAMLCRWRRTVAALDPVPPLPAGPAPVPAPASPPADDEGVEQQQQQQQQQDDSESDPCDEPGYRALPPVPQQHGGQPPPPPARVLVLVARPVSAPPSVGPAAAAADSSATDAVVVVIG</sequence>
<keyword evidence="4" id="KW-1185">Reference proteome</keyword>
<dbReference type="Proteomes" id="UP000075903">
    <property type="component" value="Unassembled WGS sequence"/>
</dbReference>
<feature type="compositionally biased region" description="Pro residues" evidence="1">
    <location>
        <begin position="147"/>
        <end position="158"/>
    </location>
</feature>
<accession>A0A182VMF8</accession>
<dbReference type="AlphaFoldDB" id="A0A182VMF8"/>
<feature type="transmembrane region" description="Helical" evidence="2">
    <location>
        <begin position="104"/>
        <end position="125"/>
    </location>
</feature>
<name>A0A182VMF8_ANOME</name>